<sequence>MGVFTLDKTAQEELNDLFRNEDHWSSEGTPGEGHSSLVRYVSNLIIAALMASGKVEIPAPLGTEEVLETEVIELAAVLRRRADPDTPMS</sequence>
<evidence type="ECO:0000313" key="1">
    <source>
        <dbReference type="EMBL" id="OGF82437.1"/>
    </source>
</evidence>
<protein>
    <submittedName>
        <fullName evidence="1">Uncharacterized protein</fullName>
    </submittedName>
</protein>
<proteinExistence type="predicted"/>
<dbReference type="EMBL" id="MFIE01000019">
    <property type="protein sequence ID" value="OGF82437.1"/>
    <property type="molecule type" value="Genomic_DNA"/>
</dbReference>
<dbReference type="AlphaFoldDB" id="A0A1F5X3H6"/>
<accession>A0A1F5X3H6</accession>
<gene>
    <name evidence="1" type="ORF">A3B18_03795</name>
</gene>
<comment type="caution">
    <text evidence="1">The sequence shown here is derived from an EMBL/GenBank/DDBJ whole genome shotgun (WGS) entry which is preliminary data.</text>
</comment>
<evidence type="ECO:0000313" key="2">
    <source>
        <dbReference type="Proteomes" id="UP000178684"/>
    </source>
</evidence>
<reference evidence="1 2" key="1">
    <citation type="journal article" date="2016" name="Nat. Commun.">
        <title>Thousands of microbial genomes shed light on interconnected biogeochemical processes in an aquifer system.</title>
        <authorList>
            <person name="Anantharaman K."/>
            <person name="Brown C.T."/>
            <person name="Hug L.A."/>
            <person name="Sharon I."/>
            <person name="Castelle C.J."/>
            <person name="Probst A.J."/>
            <person name="Thomas B.C."/>
            <person name="Singh A."/>
            <person name="Wilkins M.J."/>
            <person name="Karaoz U."/>
            <person name="Brodie E.L."/>
            <person name="Williams K.H."/>
            <person name="Hubbard S.S."/>
            <person name="Banfield J.F."/>
        </authorList>
    </citation>
    <scope>NUCLEOTIDE SEQUENCE [LARGE SCALE GENOMIC DNA]</scope>
</reference>
<name>A0A1F5X3H6_9BACT</name>
<dbReference type="Proteomes" id="UP000178684">
    <property type="component" value="Unassembled WGS sequence"/>
</dbReference>
<organism evidence="1 2">
    <name type="scientific">Candidatus Giovannonibacteria bacterium RIFCSPLOWO2_01_FULL_46_13</name>
    <dbReference type="NCBI Taxonomy" id="1798352"/>
    <lineage>
        <taxon>Bacteria</taxon>
        <taxon>Candidatus Giovannoniibacteriota</taxon>
    </lineage>
</organism>